<reference evidence="2" key="1">
    <citation type="submission" date="2021-02" db="EMBL/GenBank/DDBJ databases">
        <authorList>
            <person name="Dougan E. K."/>
            <person name="Rhodes N."/>
            <person name="Thang M."/>
            <person name="Chan C."/>
        </authorList>
    </citation>
    <scope>NUCLEOTIDE SEQUENCE</scope>
</reference>
<feature type="compositionally biased region" description="Low complexity" evidence="1">
    <location>
        <begin position="201"/>
        <end position="214"/>
    </location>
</feature>
<dbReference type="OrthoDB" id="10684860at2759"/>
<evidence type="ECO:0000313" key="3">
    <source>
        <dbReference type="Proteomes" id="UP000601435"/>
    </source>
</evidence>
<dbReference type="EMBL" id="CAJNJA010093128">
    <property type="protein sequence ID" value="CAE7941100.1"/>
    <property type="molecule type" value="Genomic_DNA"/>
</dbReference>
<gene>
    <name evidence="2" type="primary">TY1B-DR1</name>
    <name evidence="2" type="ORF">SNEC2469_LOCUS34150</name>
</gene>
<feature type="compositionally biased region" description="Low complexity" evidence="1">
    <location>
        <begin position="143"/>
        <end position="155"/>
    </location>
</feature>
<feature type="non-terminal residue" evidence="2">
    <location>
        <position position="306"/>
    </location>
</feature>
<evidence type="ECO:0000256" key="1">
    <source>
        <dbReference type="SAM" id="MobiDB-lite"/>
    </source>
</evidence>
<comment type="caution">
    <text evidence="2">The sequence shown here is derived from an EMBL/GenBank/DDBJ whole genome shotgun (WGS) entry which is preliminary data.</text>
</comment>
<accession>A0A813CFH3</accession>
<dbReference type="AlphaFoldDB" id="A0A813CFH3"/>
<feature type="region of interest" description="Disordered" evidence="1">
    <location>
        <begin position="243"/>
        <end position="306"/>
    </location>
</feature>
<protein>
    <submittedName>
        <fullName evidence="2">TY1B-DR1 protein</fullName>
    </submittedName>
</protein>
<feature type="region of interest" description="Disordered" evidence="1">
    <location>
        <begin position="139"/>
        <end position="168"/>
    </location>
</feature>
<dbReference type="Proteomes" id="UP000601435">
    <property type="component" value="Unassembled WGS sequence"/>
</dbReference>
<name>A0A813CFH3_9DINO</name>
<organism evidence="2 3">
    <name type="scientific">Symbiodinium necroappetens</name>
    <dbReference type="NCBI Taxonomy" id="1628268"/>
    <lineage>
        <taxon>Eukaryota</taxon>
        <taxon>Sar</taxon>
        <taxon>Alveolata</taxon>
        <taxon>Dinophyceae</taxon>
        <taxon>Suessiales</taxon>
        <taxon>Symbiodiniaceae</taxon>
        <taxon>Symbiodinium</taxon>
    </lineage>
</organism>
<keyword evidence="3" id="KW-1185">Reference proteome</keyword>
<sequence length="306" mass="33500">MLVYLSTKGDARDVLDQLALSEYTCPGGDVVLWKLLDESYDETSCEQFERAERELQSYRRLPGQSIASYVAGMKRLKAQYVRVDPETVMSAKAWGQRLLNRASLGRRERLDVYYSAGGYDPVQIEAALRYRCATVHEDERRVPSSLPSSRSTTPSEEGHPFDDEATSQEGTVDGETALEAFAAGWKAKGKQAAQRKARGWSKPGSSSTSSPSRSLADKKRSSTCASCGKTGHWRGDPCCPNVLSGRDPPHQPAAQRKSDSGRDVNFVNFTFVAGSPGPPAPQSKREWQVAGGEGEDELYIQTPGAQ</sequence>
<evidence type="ECO:0000313" key="2">
    <source>
        <dbReference type="EMBL" id="CAE7941100.1"/>
    </source>
</evidence>
<feature type="region of interest" description="Disordered" evidence="1">
    <location>
        <begin position="185"/>
        <end position="230"/>
    </location>
</feature>
<feature type="compositionally biased region" description="Basic residues" evidence="1">
    <location>
        <begin position="187"/>
        <end position="199"/>
    </location>
</feature>
<proteinExistence type="predicted"/>